<dbReference type="HOGENOM" id="CLU_2987885_0_0_4"/>
<reference evidence="2 3" key="1">
    <citation type="journal article" date="2011" name="J. Bacteriol.">
        <title>Complete genome sequence of Burkholderia rhizoxinica, an endosymbiont of Rhizopus microsporus.</title>
        <authorList>
            <person name="Lackner G."/>
            <person name="Moebius N."/>
            <person name="Partida-Martinez L."/>
            <person name="Hertweck C."/>
        </authorList>
    </citation>
    <scope>NUCLEOTIDE SEQUENCE [LARGE SCALE GENOMIC DNA]</scope>
    <source>
        <strain evidence="3">DSM 19002 / CIP 109453 / HKI 454</strain>
        <plasmid evidence="2 3">pBRH01</plasmid>
    </source>
</reference>
<dbReference type="Proteomes" id="UP000007437">
    <property type="component" value="Plasmid pBRH01"/>
</dbReference>
<proteinExistence type="predicted"/>
<feature type="region of interest" description="Disordered" evidence="1">
    <location>
        <begin position="1"/>
        <end position="23"/>
    </location>
</feature>
<organism evidence="2 3">
    <name type="scientific">Mycetohabitans rhizoxinica (strain DSM 19002 / CIP 109453 / HKI 454)</name>
    <name type="common">Paraburkholderia rhizoxinica</name>
    <dbReference type="NCBI Taxonomy" id="882378"/>
    <lineage>
        <taxon>Bacteria</taxon>
        <taxon>Pseudomonadati</taxon>
        <taxon>Pseudomonadota</taxon>
        <taxon>Betaproteobacteria</taxon>
        <taxon>Burkholderiales</taxon>
        <taxon>Burkholderiaceae</taxon>
        <taxon>Mycetohabitans</taxon>
    </lineage>
</organism>
<feature type="compositionally biased region" description="Basic and acidic residues" evidence="1">
    <location>
        <begin position="1"/>
        <end position="16"/>
    </location>
</feature>
<gene>
    <name evidence="2" type="ordered locus">RBRH_04283</name>
</gene>
<sequence>MRLSKPTDRDWRDERSNPFAHVGKTLPANPNSVLIPDFCAATNYSVVTIFTDMFLGR</sequence>
<dbReference type="EMBL" id="FR687360">
    <property type="protein sequence ID" value="CBW77084.1"/>
    <property type="molecule type" value="Genomic_DNA"/>
</dbReference>
<evidence type="ECO:0000313" key="3">
    <source>
        <dbReference type="Proteomes" id="UP000007437"/>
    </source>
</evidence>
<dbReference type="AlphaFoldDB" id="E5AVG0"/>
<accession>E5AVG0</accession>
<evidence type="ECO:0000313" key="2">
    <source>
        <dbReference type="EMBL" id="CBW77084.1"/>
    </source>
</evidence>
<protein>
    <submittedName>
        <fullName evidence="2">Uncharacterized protein</fullName>
    </submittedName>
</protein>
<name>E5AVG0_MYCRK</name>
<evidence type="ECO:0000256" key="1">
    <source>
        <dbReference type="SAM" id="MobiDB-lite"/>
    </source>
</evidence>
<keyword evidence="2" id="KW-0614">Plasmid</keyword>
<geneLocation type="plasmid" evidence="2 3">
    <name>pBRH01</name>
</geneLocation>
<dbReference type="KEGG" id="brh:RBRH_04283"/>